<dbReference type="InterPro" id="IPR011051">
    <property type="entry name" value="RmlC_Cupin_sf"/>
</dbReference>
<evidence type="ECO:0000256" key="4">
    <source>
        <dbReference type="SAM" id="MobiDB-lite"/>
    </source>
</evidence>
<dbReference type="CDD" id="cd20289">
    <property type="entry name" value="cupin_ADO"/>
    <property type="match status" value="1"/>
</dbReference>
<dbReference type="Gene3D" id="2.60.120.10">
    <property type="entry name" value="Jelly Rolls"/>
    <property type="match status" value="1"/>
</dbReference>
<gene>
    <name evidence="5" type="ORF">NP493_1098g00055</name>
</gene>
<dbReference type="SUPFAM" id="SSF51182">
    <property type="entry name" value="RmlC-like cupins"/>
    <property type="match status" value="1"/>
</dbReference>
<comment type="caution">
    <text evidence="5">The sequence shown here is derived from an EMBL/GenBank/DDBJ whole genome shotgun (WGS) entry which is preliminary data.</text>
</comment>
<dbReference type="EMBL" id="JAODUO010001098">
    <property type="protein sequence ID" value="KAK2171149.1"/>
    <property type="molecule type" value="Genomic_DNA"/>
</dbReference>
<evidence type="ECO:0000256" key="3">
    <source>
        <dbReference type="ARBA" id="ARBA00023004"/>
    </source>
</evidence>
<dbReference type="GO" id="GO:0016702">
    <property type="term" value="F:oxidoreductase activity, acting on single donors with incorporation of molecular oxygen, incorporation of two atoms of oxygen"/>
    <property type="evidence" value="ECO:0007669"/>
    <property type="project" value="InterPro"/>
</dbReference>
<feature type="region of interest" description="Disordered" evidence="4">
    <location>
        <begin position="243"/>
        <end position="265"/>
    </location>
</feature>
<sequence>MNGTKIQRLALQAFQTFSKCRRTDAFREQLATLRDLMNQITKVEVNFNSQLVKNKEVYKPEHGGKPPVTYVHLWEDDVFSMGIFVLRNGAKIPLHDHPGMHGLIKVLHGKAKLKYYSDLSVDEIPVEVLPQLHPWQIQMTRVVSKCKENEVNSESEPCLLTPVEGNFHEVCAVDGPMAFLDILSPPYDHVRKCHYYKTLSPVSKTPKAQEESNLGGVVCLMETAQPHEFFCDQYTYEGPEIEPTWLENDSTDNRNDMDKPDIRLG</sequence>
<protein>
    <recommendedName>
        <fullName evidence="7">2-aminoethanethiol dioxygenase</fullName>
    </recommendedName>
</protein>
<feature type="compositionally biased region" description="Basic and acidic residues" evidence="4">
    <location>
        <begin position="251"/>
        <end position="265"/>
    </location>
</feature>
<dbReference type="InterPro" id="IPR012864">
    <property type="entry name" value="PCO/ADO"/>
</dbReference>
<evidence type="ECO:0000256" key="2">
    <source>
        <dbReference type="ARBA" id="ARBA00023002"/>
    </source>
</evidence>
<dbReference type="PANTHER" id="PTHR22966:SF61">
    <property type="entry name" value="2-AMINOETHANETHIOL DIOXYGENASE"/>
    <property type="match status" value="1"/>
</dbReference>
<keyword evidence="3" id="KW-0408">Iron</keyword>
<dbReference type="InterPro" id="IPR014710">
    <property type="entry name" value="RmlC-like_jellyroll"/>
</dbReference>
<proteinExistence type="predicted"/>
<evidence type="ECO:0000313" key="6">
    <source>
        <dbReference type="Proteomes" id="UP001209878"/>
    </source>
</evidence>
<reference evidence="5" key="1">
    <citation type="journal article" date="2023" name="Mol. Biol. Evol.">
        <title>Third-Generation Sequencing Reveals the Adaptive Role of the Epigenome in Three Deep-Sea Polychaetes.</title>
        <authorList>
            <person name="Perez M."/>
            <person name="Aroh O."/>
            <person name="Sun Y."/>
            <person name="Lan Y."/>
            <person name="Juniper S.K."/>
            <person name="Young C.R."/>
            <person name="Angers B."/>
            <person name="Qian P.Y."/>
        </authorList>
    </citation>
    <scope>NUCLEOTIDE SEQUENCE</scope>
    <source>
        <strain evidence="5">R07B-5</strain>
    </source>
</reference>
<organism evidence="5 6">
    <name type="scientific">Ridgeia piscesae</name>
    <name type="common">Tubeworm</name>
    <dbReference type="NCBI Taxonomy" id="27915"/>
    <lineage>
        <taxon>Eukaryota</taxon>
        <taxon>Metazoa</taxon>
        <taxon>Spiralia</taxon>
        <taxon>Lophotrochozoa</taxon>
        <taxon>Annelida</taxon>
        <taxon>Polychaeta</taxon>
        <taxon>Sedentaria</taxon>
        <taxon>Canalipalpata</taxon>
        <taxon>Sabellida</taxon>
        <taxon>Siboglinidae</taxon>
        <taxon>Ridgeia</taxon>
    </lineage>
</organism>
<keyword evidence="1" id="KW-0479">Metal-binding</keyword>
<dbReference type="Proteomes" id="UP001209878">
    <property type="component" value="Unassembled WGS sequence"/>
</dbReference>
<evidence type="ECO:0008006" key="7">
    <source>
        <dbReference type="Google" id="ProtNLM"/>
    </source>
</evidence>
<evidence type="ECO:0000313" key="5">
    <source>
        <dbReference type="EMBL" id="KAK2171149.1"/>
    </source>
</evidence>
<evidence type="ECO:0000256" key="1">
    <source>
        <dbReference type="ARBA" id="ARBA00022723"/>
    </source>
</evidence>
<dbReference type="AlphaFoldDB" id="A0AAD9KH73"/>
<dbReference type="GO" id="GO:0005739">
    <property type="term" value="C:mitochondrion"/>
    <property type="evidence" value="ECO:0007669"/>
    <property type="project" value="TreeGrafter"/>
</dbReference>
<name>A0AAD9KH73_RIDPI</name>
<accession>A0AAD9KH73</accession>
<dbReference type="GO" id="GO:0046872">
    <property type="term" value="F:metal ion binding"/>
    <property type="evidence" value="ECO:0007669"/>
    <property type="project" value="UniProtKB-KW"/>
</dbReference>
<keyword evidence="2" id="KW-0560">Oxidoreductase</keyword>
<dbReference type="Pfam" id="PF07847">
    <property type="entry name" value="PCO_ADO"/>
    <property type="match status" value="1"/>
</dbReference>
<dbReference type="PANTHER" id="PTHR22966">
    <property type="entry name" value="2-AMINOETHANETHIOL DIOXYGENASE"/>
    <property type="match status" value="1"/>
</dbReference>
<keyword evidence="6" id="KW-1185">Reference proteome</keyword>